<accession>A0A0P9EQQ9</accession>
<dbReference type="EMBL" id="LJCR01003666">
    <property type="protein sequence ID" value="KPV45966.1"/>
    <property type="molecule type" value="Genomic_DNA"/>
</dbReference>
<proteinExistence type="predicted"/>
<organism evidence="2 3">
    <name type="scientific">Kouleothrix aurantiaca</name>
    <dbReference type="NCBI Taxonomy" id="186479"/>
    <lineage>
        <taxon>Bacteria</taxon>
        <taxon>Bacillati</taxon>
        <taxon>Chloroflexota</taxon>
        <taxon>Chloroflexia</taxon>
        <taxon>Chloroflexales</taxon>
        <taxon>Roseiflexineae</taxon>
        <taxon>Roseiflexaceae</taxon>
        <taxon>Kouleothrix</taxon>
    </lineage>
</organism>
<keyword evidence="3" id="KW-1185">Reference proteome</keyword>
<comment type="caution">
    <text evidence="2">The sequence shown here is derived from an EMBL/GenBank/DDBJ whole genome shotgun (WGS) entry which is preliminary data.</text>
</comment>
<gene>
    <name evidence="2" type="ORF">SE17_43820</name>
</gene>
<dbReference type="AlphaFoldDB" id="A0A0P9EQQ9"/>
<feature type="non-terminal residue" evidence="2">
    <location>
        <position position="108"/>
    </location>
</feature>
<dbReference type="Proteomes" id="UP000050509">
    <property type="component" value="Unassembled WGS sequence"/>
</dbReference>
<evidence type="ECO:0000313" key="2">
    <source>
        <dbReference type="EMBL" id="KPV45966.1"/>
    </source>
</evidence>
<evidence type="ECO:0000313" key="3">
    <source>
        <dbReference type="Proteomes" id="UP000050509"/>
    </source>
</evidence>
<sequence>MSDTTPPSLLYPPGHDRRRSGRAAPSEADLGLGAIIRALDYDGRHSRFVASVLAELPTDPALIAYRQDVLDDLVRLPALAAGCAALLPQLADLASLGRASHWSDPIPL</sequence>
<reference evidence="2 3" key="1">
    <citation type="submission" date="2015-09" db="EMBL/GenBank/DDBJ databases">
        <title>Draft genome sequence of Kouleothrix aurantiaca JCM 19913.</title>
        <authorList>
            <person name="Hemp J."/>
        </authorList>
    </citation>
    <scope>NUCLEOTIDE SEQUENCE [LARGE SCALE GENOMIC DNA]</scope>
    <source>
        <strain evidence="2 3">COM-B</strain>
    </source>
</reference>
<evidence type="ECO:0000256" key="1">
    <source>
        <dbReference type="SAM" id="MobiDB-lite"/>
    </source>
</evidence>
<protein>
    <submittedName>
        <fullName evidence="2">Uncharacterized protein</fullName>
    </submittedName>
</protein>
<feature type="region of interest" description="Disordered" evidence="1">
    <location>
        <begin position="1"/>
        <end position="25"/>
    </location>
</feature>
<name>A0A0P9EQQ9_9CHLR</name>